<sequence length="168" mass="18840">MAAPRHVVVMGVTSTGKTTIGEAVAERLDGVFVEGDSYHPRANVEKMSAGIPLDDDDRRPWLKALADRIRELDEKGEISVTGCSALKRMYRDWLRESGADLFFVHLHGDQEVLLERMEKREHFMPPSLLQSQFDTLEMLEEDEQGALVDVGGTVDEVVAESMRVIREG</sequence>
<evidence type="ECO:0000256" key="9">
    <source>
        <dbReference type="RuleBase" id="RU363066"/>
    </source>
</evidence>
<dbReference type="Gene3D" id="3.40.50.300">
    <property type="entry name" value="P-loop containing nucleotide triphosphate hydrolases"/>
    <property type="match status" value="1"/>
</dbReference>
<protein>
    <recommendedName>
        <fullName evidence="3 9">Gluconokinase</fullName>
        <ecNumber evidence="3 9">2.7.1.12</ecNumber>
    </recommendedName>
</protein>
<keyword evidence="7 9" id="KW-0067">ATP-binding</keyword>
<dbReference type="InterPro" id="IPR027417">
    <property type="entry name" value="P-loop_NTPase"/>
</dbReference>
<dbReference type="PANTHER" id="PTHR43442:SF3">
    <property type="entry name" value="GLUCONOKINASE-RELATED"/>
    <property type="match status" value="1"/>
</dbReference>
<keyword evidence="4 9" id="KW-0808">Transferase</keyword>
<reference evidence="10 11" key="1">
    <citation type="submission" date="2024-09" db="EMBL/GenBank/DDBJ databases">
        <authorList>
            <person name="Sun Q."/>
            <person name="Mori K."/>
        </authorList>
    </citation>
    <scope>NUCLEOTIDE SEQUENCE [LARGE SCALE GENOMIC DNA]</scope>
    <source>
        <strain evidence="10 11">JCM 12763</strain>
    </source>
</reference>
<name>A0ABV5V2I1_9MICO</name>
<dbReference type="RefSeq" id="WP_238330303.1">
    <property type="nucleotide sequence ID" value="NZ_JBHMAX010000015.1"/>
</dbReference>
<dbReference type="Proteomes" id="UP001589613">
    <property type="component" value="Unassembled WGS sequence"/>
</dbReference>
<accession>A0ABV5V2I1</accession>
<keyword evidence="5 9" id="KW-0547">Nucleotide-binding</keyword>
<gene>
    <name evidence="10" type="ORF">ACFFN0_08165</name>
</gene>
<dbReference type="PANTHER" id="PTHR43442">
    <property type="entry name" value="GLUCONOKINASE-RELATED"/>
    <property type="match status" value="1"/>
</dbReference>
<comment type="catalytic activity">
    <reaction evidence="8 9">
        <text>D-gluconate + ATP = 6-phospho-D-gluconate + ADP + H(+)</text>
        <dbReference type="Rhea" id="RHEA:19433"/>
        <dbReference type="ChEBI" id="CHEBI:15378"/>
        <dbReference type="ChEBI" id="CHEBI:18391"/>
        <dbReference type="ChEBI" id="CHEBI:30616"/>
        <dbReference type="ChEBI" id="CHEBI:58759"/>
        <dbReference type="ChEBI" id="CHEBI:456216"/>
        <dbReference type="EC" id="2.7.1.12"/>
    </reaction>
</comment>
<comment type="pathway">
    <text evidence="1">Carbohydrate acid metabolism.</text>
</comment>
<dbReference type="EC" id="2.7.1.12" evidence="3 9"/>
<dbReference type="SUPFAM" id="SSF52540">
    <property type="entry name" value="P-loop containing nucleoside triphosphate hydrolases"/>
    <property type="match status" value="1"/>
</dbReference>
<keyword evidence="11" id="KW-1185">Reference proteome</keyword>
<evidence type="ECO:0000256" key="6">
    <source>
        <dbReference type="ARBA" id="ARBA00022777"/>
    </source>
</evidence>
<comment type="caution">
    <text evidence="10">The sequence shown here is derived from an EMBL/GenBank/DDBJ whole genome shotgun (WGS) entry which is preliminary data.</text>
</comment>
<evidence type="ECO:0000256" key="2">
    <source>
        <dbReference type="ARBA" id="ARBA00008420"/>
    </source>
</evidence>
<evidence type="ECO:0000256" key="5">
    <source>
        <dbReference type="ARBA" id="ARBA00022741"/>
    </source>
</evidence>
<evidence type="ECO:0000256" key="3">
    <source>
        <dbReference type="ARBA" id="ARBA00012054"/>
    </source>
</evidence>
<dbReference type="CDD" id="cd02021">
    <property type="entry name" value="GntK"/>
    <property type="match status" value="1"/>
</dbReference>
<dbReference type="InterPro" id="IPR006001">
    <property type="entry name" value="Therm_gnt_kin"/>
</dbReference>
<organism evidence="10 11">
    <name type="scientific">Ornithinimicrobium kibberense</name>
    <dbReference type="NCBI Taxonomy" id="282060"/>
    <lineage>
        <taxon>Bacteria</taxon>
        <taxon>Bacillati</taxon>
        <taxon>Actinomycetota</taxon>
        <taxon>Actinomycetes</taxon>
        <taxon>Micrococcales</taxon>
        <taxon>Ornithinimicrobiaceae</taxon>
        <taxon>Ornithinimicrobium</taxon>
    </lineage>
</organism>
<dbReference type="NCBIfam" id="TIGR01313">
    <property type="entry name" value="therm_gnt_kin"/>
    <property type="match status" value="1"/>
</dbReference>
<proteinExistence type="inferred from homology"/>
<evidence type="ECO:0000256" key="7">
    <source>
        <dbReference type="ARBA" id="ARBA00022840"/>
    </source>
</evidence>
<keyword evidence="6 9" id="KW-0418">Kinase</keyword>
<comment type="similarity">
    <text evidence="2 9">Belongs to the gluconokinase GntK/GntV family.</text>
</comment>
<evidence type="ECO:0000313" key="10">
    <source>
        <dbReference type="EMBL" id="MFB9732017.1"/>
    </source>
</evidence>
<evidence type="ECO:0000256" key="1">
    <source>
        <dbReference type="ARBA" id="ARBA00004761"/>
    </source>
</evidence>
<evidence type="ECO:0000256" key="8">
    <source>
        <dbReference type="ARBA" id="ARBA00048090"/>
    </source>
</evidence>
<evidence type="ECO:0000256" key="4">
    <source>
        <dbReference type="ARBA" id="ARBA00022679"/>
    </source>
</evidence>
<dbReference type="EMBL" id="JBHMAX010000015">
    <property type="protein sequence ID" value="MFB9732017.1"/>
    <property type="molecule type" value="Genomic_DNA"/>
</dbReference>
<dbReference type="Pfam" id="PF13238">
    <property type="entry name" value="AAA_18"/>
    <property type="match status" value="1"/>
</dbReference>
<evidence type="ECO:0000313" key="11">
    <source>
        <dbReference type="Proteomes" id="UP001589613"/>
    </source>
</evidence>